<keyword evidence="4" id="KW-0809">Transit peptide</keyword>
<feature type="compositionally biased region" description="Low complexity" evidence="5">
    <location>
        <begin position="7"/>
        <end position="32"/>
    </location>
</feature>
<reference evidence="7 8" key="1">
    <citation type="submission" date="2019-06" db="EMBL/GenBank/DDBJ databases">
        <title>A chromosomal-level reference genome of Carpinus fangiana (Coryloideae, Betulaceae).</title>
        <authorList>
            <person name="Yang X."/>
            <person name="Wang Z."/>
            <person name="Zhang L."/>
            <person name="Hao G."/>
            <person name="Liu J."/>
            <person name="Yang Y."/>
        </authorList>
    </citation>
    <scope>NUCLEOTIDE SEQUENCE [LARGE SCALE GENOMIC DNA]</scope>
    <source>
        <strain evidence="7">Cfa_2016G</strain>
        <tissue evidence="7">Leaf</tissue>
    </source>
</reference>
<organism evidence="7 8">
    <name type="scientific">Carpinus fangiana</name>
    <dbReference type="NCBI Taxonomy" id="176857"/>
    <lineage>
        <taxon>Eukaryota</taxon>
        <taxon>Viridiplantae</taxon>
        <taxon>Streptophyta</taxon>
        <taxon>Embryophyta</taxon>
        <taxon>Tracheophyta</taxon>
        <taxon>Spermatophyta</taxon>
        <taxon>Magnoliopsida</taxon>
        <taxon>eudicotyledons</taxon>
        <taxon>Gunneridae</taxon>
        <taxon>Pentapetalae</taxon>
        <taxon>rosids</taxon>
        <taxon>fabids</taxon>
        <taxon>Fagales</taxon>
        <taxon>Betulaceae</taxon>
        <taxon>Carpinus</taxon>
    </lineage>
</organism>
<evidence type="ECO:0000256" key="5">
    <source>
        <dbReference type="SAM" id="MobiDB-lite"/>
    </source>
</evidence>
<keyword evidence="3" id="KW-0934">Plastid</keyword>
<proteinExistence type="inferred from homology"/>
<accession>A0A5N6QPJ9</accession>
<evidence type="ECO:0000256" key="1">
    <source>
        <dbReference type="ARBA" id="ARBA00004474"/>
    </source>
</evidence>
<evidence type="ECO:0000313" key="7">
    <source>
        <dbReference type="EMBL" id="KAE8009077.1"/>
    </source>
</evidence>
<feature type="domain" description="Plastid lipid-associated protein/fibrillin conserved" evidence="6">
    <location>
        <begin position="78"/>
        <end position="188"/>
    </location>
</feature>
<evidence type="ECO:0000256" key="2">
    <source>
        <dbReference type="ARBA" id="ARBA00005845"/>
    </source>
</evidence>
<dbReference type="InterPro" id="IPR006843">
    <property type="entry name" value="PAP/fibrillin_dom"/>
</dbReference>
<dbReference type="Proteomes" id="UP000327013">
    <property type="component" value="Chromosome 2"/>
</dbReference>
<evidence type="ECO:0000313" key="8">
    <source>
        <dbReference type="Proteomes" id="UP000327013"/>
    </source>
</evidence>
<gene>
    <name evidence="7" type="ORF">FH972_005532</name>
</gene>
<dbReference type="EMBL" id="CM017322">
    <property type="protein sequence ID" value="KAE8009077.1"/>
    <property type="molecule type" value="Genomic_DNA"/>
</dbReference>
<feature type="region of interest" description="Disordered" evidence="5">
    <location>
        <begin position="1"/>
        <end position="32"/>
    </location>
</feature>
<dbReference type="OrthoDB" id="189024at2759"/>
<name>A0A5N6QPJ9_9ROSI</name>
<evidence type="ECO:0000256" key="3">
    <source>
        <dbReference type="ARBA" id="ARBA00022640"/>
    </source>
</evidence>
<dbReference type="InterPro" id="IPR039633">
    <property type="entry name" value="PAP"/>
</dbReference>
<dbReference type="AlphaFoldDB" id="A0A5N6QPJ9"/>
<evidence type="ECO:0000256" key="4">
    <source>
        <dbReference type="ARBA" id="ARBA00022946"/>
    </source>
</evidence>
<protein>
    <recommendedName>
        <fullName evidence="6">Plastid lipid-associated protein/fibrillin conserved domain-containing protein</fullName>
    </recommendedName>
</protein>
<comment type="similarity">
    <text evidence="2">Belongs to the PAP/fibrillin family.</text>
</comment>
<dbReference type="Pfam" id="PF04755">
    <property type="entry name" value="PAP_fibrillin"/>
    <property type="match status" value="1"/>
</dbReference>
<comment type="subcellular location">
    <subcellularLocation>
        <location evidence="1">Plastid</location>
    </subcellularLocation>
</comment>
<dbReference type="GO" id="GO:0009536">
    <property type="term" value="C:plastid"/>
    <property type="evidence" value="ECO:0007669"/>
    <property type="project" value="UniProtKB-SubCell"/>
</dbReference>
<keyword evidence="8" id="KW-1185">Reference proteome</keyword>
<evidence type="ECO:0000259" key="6">
    <source>
        <dbReference type="Pfam" id="PF04755"/>
    </source>
</evidence>
<sequence>MSMAMALSSHTPSTLTLTTTQSSTPSTPKLLSFPPPPPLTNFYFPPKPISHKLSSTEKWRAKVSFFPSFLKKGKDAKTLKDELLQAIAPLDRGADATAEDQQIADQIARKLEAANSIKEPLKSNLLNGKWELIYTTSASILQTQRPKFLRSSANYQGINLDTLRAQNMESWPFFNQVTADLTPLNARKVAIPIKAPERARGELEITYLDEELRLPNSFSIACSANSKLHFGSGCIVKIGVATLEHQSWGGRATPTTCSG</sequence>
<dbReference type="PANTHER" id="PTHR31906">
    <property type="entry name" value="PLASTID-LIPID-ASSOCIATED PROTEIN 4, CHLOROPLASTIC-RELATED"/>
    <property type="match status" value="1"/>
</dbReference>